<evidence type="ECO:0000313" key="1">
    <source>
        <dbReference type="EMBL" id="KAK3780801.1"/>
    </source>
</evidence>
<accession>A0AAE1A520</accession>
<proteinExistence type="predicted"/>
<reference evidence="1" key="1">
    <citation type="journal article" date="2023" name="G3 (Bethesda)">
        <title>A reference genome for the long-term kleptoplast-retaining sea slug Elysia crispata morphotype clarki.</title>
        <authorList>
            <person name="Eastman K.E."/>
            <person name="Pendleton A.L."/>
            <person name="Shaikh M.A."/>
            <person name="Suttiyut T."/>
            <person name="Ogas R."/>
            <person name="Tomko P."/>
            <person name="Gavelis G."/>
            <person name="Widhalm J.R."/>
            <person name="Wisecaver J.H."/>
        </authorList>
    </citation>
    <scope>NUCLEOTIDE SEQUENCE</scope>
    <source>
        <strain evidence="1">ECLA1</strain>
    </source>
</reference>
<dbReference type="EMBL" id="JAWDGP010002684">
    <property type="protein sequence ID" value="KAK3780801.1"/>
    <property type="molecule type" value="Genomic_DNA"/>
</dbReference>
<keyword evidence="2" id="KW-1185">Reference proteome</keyword>
<gene>
    <name evidence="1" type="ORF">RRG08_059445</name>
</gene>
<organism evidence="1 2">
    <name type="scientific">Elysia crispata</name>
    <name type="common">lettuce slug</name>
    <dbReference type="NCBI Taxonomy" id="231223"/>
    <lineage>
        <taxon>Eukaryota</taxon>
        <taxon>Metazoa</taxon>
        <taxon>Spiralia</taxon>
        <taxon>Lophotrochozoa</taxon>
        <taxon>Mollusca</taxon>
        <taxon>Gastropoda</taxon>
        <taxon>Heterobranchia</taxon>
        <taxon>Euthyneura</taxon>
        <taxon>Panpulmonata</taxon>
        <taxon>Sacoglossa</taxon>
        <taxon>Placobranchoidea</taxon>
        <taxon>Plakobranchidae</taxon>
        <taxon>Elysia</taxon>
    </lineage>
</organism>
<sequence>MRRPTAQRRTPLEGYKDVRTFVFPLCSSYSSYRRKIYGSPKVKVVRPERSQMLQGQEMSVLLPSCALNSFPCGFDRTVRLDGAAFKFLRFVPLSAD</sequence>
<protein>
    <submittedName>
        <fullName evidence="1">Uncharacterized protein</fullName>
    </submittedName>
</protein>
<name>A0AAE1A520_9GAST</name>
<evidence type="ECO:0000313" key="2">
    <source>
        <dbReference type="Proteomes" id="UP001283361"/>
    </source>
</evidence>
<dbReference type="AlphaFoldDB" id="A0AAE1A520"/>
<comment type="caution">
    <text evidence="1">The sequence shown here is derived from an EMBL/GenBank/DDBJ whole genome shotgun (WGS) entry which is preliminary data.</text>
</comment>
<dbReference type="Proteomes" id="UP001283361">
    <property type="component" value="Unassembled WGS sequence"/>
</dbReference>